<dbReference type="EMBL" id="CP015124">
    <property type="protein sequence ID" value="ANP38108.1"/>
    <property type="molecule type" value="Genomic_DNA"/>
</dbReference>
<name>A0A1B0ZVI5_9RHOB</name>
<feature type="compositionally biased region" description="Low complexity" evidence="1">
    <location>
        <begin position="276"/>
        <end position="287"/>
    </location>
</feature>
<proteinExistence type="predicted"/>
<feature type="compositionally biased region" description="Low complexity" evidence="1">
    <location>
        <begin position="110"/>
        <end position="121"/>
    </location>
</feature>
<evidence type="ECO:0000313" key="3">
    <source>
        <dbReference type="Proteomes" id="UP000092565"/>
    </source>
</evidence>
<protein>
    <submittedName>
        <fullName evidence="2">Type I secretion protein</fullName>
    </submittedName>
</protein>
<keyword evidence="3" id="KW-1185">Reference proteome</keyword>
<dbReference type="Proteomes" id="UP000092565">
    <property type="component" value="Chromosome"/>
</dbReference>
<feature type="region of interest" description="Disordered" evidence="1">
    <location>
        <begin position="260"/>
        <end position="288"/>
    </location>
</feature>
<feature type="compositionally biased region" description="Pro residues" evidence="1">
    <location>
        <begin position="73"/>
        <end position="83"/>
    </location>
</feature>
<organism evidence="2 3">
    <name type="scientific">Phaeobacter gallaeciensis</name>
    <dbReference type="NCBI Taxonomy" id="60890"/>
    <lineage>
        <taxon>Bacteria</taxon>
        <taxon>Pseudomonadati</taxon>
        <taxon>Pseudomonadota</taxon>
        <taxon>Alphaproteobacteria</taxon>
        <taxon>Rhodobacterales</taxon>
        <taxon>Roseobacteraceae</taxon>
        <taxon>Phaeobacter</taxon>
    </lineage>
</organism>
<gene>
    <name evidence="2" type="ORF">JL2886_03228</name>
</gene>
<dbReference type="AlphaFoldDB" id="A0A1B0ZVI5"/>
<feature type="region of interest" description="Disordered" evidence="1">
    <location>
        <begin position="58"/>
        <end position="126"/>
    </location>
</feature>
<evidence type="ECO:0000256" key="1">
    <source>
        <dbReference type="SAM" id="MobiDB-lite"/>
    </source>
</evidence>
<accession>A0A1B0ZVI5</accession>
<feature type="region of interest" description="Disordered" evidence="1">
    <location>
        <begin position="189"/>
        <end position="208"/>
    </location>
</feature>
<sequence length="677" mass="70286">MFMDKTTEAIAYFIGLFQTVTENTHSRIEYSSFRFQQKKQMLDLLQEHSAARDFVYGPQGYAPQAQDATPYSLPAPTPAPQAPQPLTQTSLAPPDVHLPSGALAPPLEQASAAGPSGALPPVHAAPPPGASVHVTLQVNTLVDQDNLNISAETAQGFVQTQSENLMELQVLAARLQVLDPEAVTLATDQFSSQSDDLAEENGLPSPAEVGETIVTQILDRADDAAAQTPAATVHIATGTSLQGVTVNGEAEPELPAWQDALPQPLQPDAQTETDETPQAADTPTQTTGENLALNEAIISGGGVDAAVIAVGGDVASLDVISQVNVLRDDAARPEEDNQLINAASFDGQPTETAPPGTGGAGSLPGPVTLACIEDDLITYDWIHQINMIRDEDTVSLTTSGSETTLSTGENQAVNFNFTGTFGQAYDLILVAGDMISQNIISQTNILLDEDFWLPHPAPTAASQPGAASQSSDNALINSASITHTGEDQISALAGDFRALLDGFDPEAPDLSPVLNSGLWAPQEVLSVLYVGGDLIQMRAVTQINVLSDSDLIDIPNAPDGPEPPEAPGDAAMVSAGANATVNLATIFDNGLPSHVMSGGSVFSDAVLYQAQLISGDAPPTDVRLAPGPEAPLASEAVAFLTDLNATGNAADADHTAASTAVQDDAPAHLDVMQTVLA</sequence>
<evidence type="ECO:0000313" key="2">
    <source>
        <dbReference type="EMBL" id="ANP38108.1"/>
    </source>
</evidence>
<reference evidence="2 3" key="1">
    <citation type="submission" date="2016-04" db="EMBL/GenBank/DDBJ databases">
        <authorList>
            <person name="Evans L.H."/>
            <person name="Alamgir A."/>
            <person name="Owens N."/>
            <person name="Weber N.D."/>
            <person name="Virtaneva K."/>
            <person name="Barbian K."/>
            <person name="Babar A."/>
            <person name="Rosenke K."/>
        </authorList>
    </citation>
    <scope>NUCLEOTIDE SEQUENCE [LARGE SCALE GENOMIC DNA]</scope>
    <source>
        <strain evidence="2 3">JL2886</strain>
    </source>
</reference>